<evidence type="ECO:0000259" key="1">
    <source>
        <dbReference type="PROSITE" id="PS50943"/>
    </source>
</evidence>
<proteinExistence type="predicted"/>
<keyword evidence="3" id="KW-1185">Reference proteome</keyword>
<dbReference type="CDD" id="cd00093">
    <property type="entry name" value="HTH_XRE"/>
    <property type="match status" value="1"/>
</dbReference>
<comment type="caution">
    <text evidence="2">The sequence shown here is derived from an EMBL/GenBank/DDBJ whole genome shotgun (WGS) entry which is preliminary data.</text>
</comment>
<protein>
    <recommendedName>
        <fullName evidence="1">HTH cro/C1-type domain-containing protein</fullName>
    </recommendedName>
</protein>
<dbReference type="Gene3D" id="1.10.260.40">
    <property type="entry name" value="lambda repressor-like DNA-binding domains"/>
    <property type="match status" value="1"/>
</dbReference>
<gene>
    <name evidence="2" type="ORF">Ahu01nite_047050</name>
</gene>
<evidence type="ECO:0000313" key="2">
    <source>
        <dbReference type="EMBL" id="GIE21603.1"/>
    </source>
</evidence>
<reference evidence="2 3" key="1">
    <citation type="submission" date="2021-01" db="EMBL/GenBank/DDBJ databases">
        <title>Whole genome shotgun sequence of Actinoplanes humidus NBRC 14915.</title>
        <authorList>
            <person name="Komaki H."/>
            <person name="Tamura T."/>
        </authorList>
    </citation>
    <scope>NUCLEOTIDE SEQUENCE [LARGE SCALE GENOMIC DNA]</scope>
    <source>
        <strain evidence="2 3">NBRC 14915</strain>
    </source>
</reference>
<organism evidence="2 3">
    <name type="scientific">Winogradskya humida</name>
    <dbReference type="NCBI Taxonomy" id="113566"/>
    <lineage>
        <taxon>Bacteria</taxon>
        <taxon>Bacillati</taxon>
        <taxon>Actinomycetota</taxon>
        <taxon>Actinomycetes</taxon>
        <taxon>Micromonosporales</taxon>
        <taxon>Micromonosporaceae</taxon>
        <taxon>Winogradskya</taxon>
    </lineage>
</organism>
<sequence length="379" mass="42692">MNATVSSDPFFDLRHAIRRLYLHAGEPSLRSIASRTHGGISHATASEVLRSIEKRRWGQIEVFVSALGGDVEIFHGMWVTAREKQERQREEHPGSAPEPTVTQVLMGIGLRRHREARGISRAAAAEALGLDENTVGSVEAGRRPLPVSGLAPMLDLYGVDKPRERERLTALLHTAHQPGRLDRFFALTGKEPDTYQRLAAEAEMIRIYEPKLVPAMLQTREYAKAVQILGTSFMTEEKSVLRSRVHMARQRILENEKPPKLWVVLDQAVLHPGIGDRRVMRNQIQHLLTRIRSRGLCLQVHNANWDATGVAAPGFSVLRLRDPETPDIVQVEQLTSDIYLDSRDDVDPYVAMMMHMVIDAEPPGRSLALLNRLHERLLN</sequence>
<dbReference type="Pfam" id="PF13560">
    <property type="entry name" value="HTH_31"/>
    <property type="match status" value="1"/>
</dbReference>
<evidence type="ECO:0000313" key="3">
    <source>
        <dbReference type="Proteomes" id="UP000603200"/>
    </source>
</evidence>
<dbReference type="Proteomes" id="UP000603200">
    <property type="component" value="Unassembled WGS sequence"/>
</dbReference>
<dbReference type="InterPro" id="IPR001387">
    <property type="entry name" value="Cro/C1-type_HTH"/>
</dbReference>
<name>A0ABQ3ZSS1_9ACTN</name>
<feature type="domain" description="HTH cro/C1-type" evidence="1">
    <location>
        <begin position="110"/>
        <end position="165"/>
    </location>
</feature>
<dbReference type="SUPFAM" id="SSF47413">
    <property type="entry name" value="lambda repressor-like DNA-binding domains"/>
    <property type="match status" value="1"/>
</dbReference>
<dbReference type="SMART" id="SM00530">
    <property type="entry name" value="HTH_XRE"/>
    <property type="match status" value="1"/>
</dbReference>
<dbReference type="EMBL" id="BOMN01000057">
    <property type="protein sequence ID" value="GIE21603.1"/>
    <property type="molecule type" value="Genomic_DNA"/>
</dbReference>
<dbReference type="InterPro" id="IPR010982">
    <property type="entry name" value="Lambda_DNA-bd_dom_sf"/>
</dbReference>
<dbReference type="InterPro" id="IPR043917">
    <property type="entry name" value="DUF5753"/>
</dbReference>
<dbReference type="PROSITE" id="PS50943">
    <property type="entry name" value="HTH_CROC1"/>
    <property type="match status" value="1"/>
</dbReference>
<dbReference type="Pfam" id="PF19054">
    <property type="entry name" value="DUF5753"/>
    <property type="match status" value="1"/>
</dbReference>
<accession>A0ABQ3ZSS1</accession>